<name>A0A2A9HET9_TEPT2</name>
<dbReference type="Proteomes" id="UP000223071">
    <property type="component" value="Unassembled WGS sequence"/>
</dbReference>
<dbReference type="GO" id="GO:0016740">
    <property type="term" value="F:transferase activity"/>
    <property type="evidence" value="ECO:0007669"/>
    <property type="project" value="UniProtKB-KW"/>
</dbReference>
<reference evidence="1 2" key="1">
    <citation type="submission" date="2017-09" db="EMBL/GenBank/DDBJ databases">
        <title>Sequencing the genomes of two abundant thermophiles in Great Basin hot springs: Thermocrinis jamiesonii and novel Chloroflexi Thermoflexus hugenholtzii.</title>
        <authorList>
            <person name="Hedlund B."/>
        </authorList>
    </citation>
    <scope>NUCLEOTIDE SEQUENCE [LARGE SCALE GENOMIC DNA]</scope>
    <source>
        <strain evidence="1 2">G233</strain>
    </source>
</reference>
<dbReference type="PANTHER" id="PTHR48228">
    <property type="entry name" value="SUCCINYL-COA--D-CITRAMALATE COA-TRANSFERASE"/>
    <property type="match status" value="1"/>
</dbReference>
<dbReference type="InterPro" id="IPR050509">
    <property type="entry name" value="CoA-transferase_III"/>
</dbReference>
<protein>
    <submittedName>
        <fullName evidence="1">Crotonobetainyl-CoA:carnitine CoA-transferase CaiB-like acyl-CoA transferase</fullName>
    </submittedName>
</protein>
<accession>A0A2A9HET9</accession>
<dbReference type="Gene3D" id="3.30.1540.10">
    <property type="entry name" value="formyl-coa transferase, domain 3"/>
    <property type="match status" value="1"/>
</dbReference>
<comment type="caution">
    <text evidence="1">The sequence shown here is derived from an EMBL/GenBank/DDBJ whole genome shotgun (WGS) entry which is preliminary data.</text>
</comment>
<proteinExistence type="predicted"/>
<dbReference type="InterPro" id="IPR003673">
    <property type="entry name" value="CoA-Trfase_fam_III"/>
</dbReference>
<evidence type="ECO:0000313" key="2">
    <source>
        <dbReference type="Proteomes" id="UP000223071"/>
    </source>
</evidence>
<dbReference type="PANTHER" id="PTHR48228:SF5">
    <property type="entry name" value="ALPHA-METHYLACYL-COA RACEMASE"/>
    <property type="match status" value="1"/>
</dbReference>
<organism evidence="1 2">
    <name type="scientific">Tepidiforma thermophila (strain KCTC 52669 / CGMCC 1.13589 / G233)</name>
    <dbReference type="NCBI Taxonomy" id="2761530"/>
    <lineage>
        <taxon>Bacteria</taxon>
        <taxon>Bacillati</taxon>
        <taxon>Chloroflexota</taxon>
        <taxon>Tepidiformia</taxon>
        <taxon>Tepidiformales</taxon>
        <taxon>Tepidiformaceae</taxon>
        <taxon>Tepidiforma</taxon>
    </lineage>
</organism>
<sequence length="395" mass="42290">MVMALDGIKVLDLSRLAPGPHCSMLLADFGADVTLVEAVPGASAKLGTTGVRRSEAAERAAAFNALGRGKKSIALNLKEEEARKIFYRMAEGADVVIEGFRPGVVKRLGVDYDKLSTINPRIIFCSISGFGQTGPYANLVGHDINYIAIGGALGVTGRPGQPPAIPVNLLADFAGGGLTAAFAICLAIIAREKTGRGQYIDVGMSDGVLSLMTSAFSHYFSTGQPIRPGEYLLNGAAPFYNTYRCSDGRWFSIGSIEPHFWENLCRVLGTEDLLPHQFDQAKWPEMIERFAGIFATKTADEWMAVMSQYDICAAPVLEMENVVTNEHNLARGMVIELDSPIGKVKQIGVAPKLSDTPGMPRSTAPLIGQHTDEILGGLGFTAEQIADLRSRGVVG</sequence>
<dbReference type="RefSeq" id="WP_098503701.1">
    <property type="nucleotide sequence ID" value="NZ_PDJQ01000001.1"/>
</dbReference>
<dbReference type="Pfam" id="PF02515">
    <property type="entry name" value="CoA_transf_3"/>
    <property type="match status" value="1"/>
</dbReference>
<dbReference type="InterPro" id="IPR023606">
    <property type="entry name" value="CoA-Trfase_III_dom_1_sf"/>
</dbReference>
<dbReference type="SUPFAM" id="SSF89796">
    <property type="entry name" value="CoA-transferase family III (CaiB/BaiF)"/>
    <property type="match status" value="1"/>
</dbReference>
<dbReference type="AlphaFoldDB" id="A0A2A9HET9"/>
<dbReference type="InterPro" id="IPR044855">
    <property type="entry name" value="CoA-Trfase_III_dom3_sf"/>
</dbReference>
<keyword evidence="1" id="KW-0808">Transferase</keyword>
<keyword evidence="2" id="KW-1185">Reference proteome</keyword>
<evidence type="ECO:0000313" key="1">
    <source>
        <dbReference type="EMBL" id="PFG74308.1"/>
    </source>
</evidence>
<gene>
    <name evidence="1" type="ORF">A9A59_1526</name>
</gene>
<dbReference type="EMBL" id="PDJQ01000001">
    <property type="protein sequence ID" value="PFG74308.1"/>
    <property type="molecule type" value="Genomic_DNA"/>
</dbReference>
<dbReference type="Gene3D" id="3.40.50.10540">
    <property type="entry name" value="Crotonobetainyl-coa:carnitine coa-transferase, domain 1"/>
    <property type="match status" value="1"/>
</dbReference>